<organism evidence="1 2">
    <name type="scientific">Lyngbya confervoides BDU141951</name>
    <dbReference type="NCBI Taxonomy" id="1574623"/>
    <lineage>
        <taxon>Bacteria</taxon>
        <taxon>Bacillati</taxon>
        <taxon>Cyanobacteriota</taxon>
        <taxon>Cyanophyceae</taxon>
        <taxon>Oscillatoriophycideae</taxon>
        <taxon>Oscillatoriales</taxon>
        <taxon>Microcoleaceae</taxon>
        <taxon>Lyngbya</taxon>
    </lineage>
</organism>
<name>A0ABD4SY40_9CYAN</name>
<dbReference type="Proteomes" id="UP000031561">
    <property type="component" value="Unassembled WGS sequence"/>
</dbReference>
<gene>
    <name evidence="1" type="ORF">QQ91_0000295</name>
</gene>
<sequence>MTSSSPSAASGSQDGHILTYPGVLPQGRAKKLIHVNGVMSTPDKQHRDLEALAWMTVEAPLDIIGVHNSTQGFQNDMLECLLGKAELFGTWESRRTEAVQKRLRAYAALVEQLLEMQPLPLDCDILQQIQSQSSALSLPQAIANQLGFDFSLLKRLPLLNSMNLEDLSLYLYGNFPAGAPRAILRLAYEIIQAIRQGTEVMVMAHSQGTIISALAFHIVEQFFGGYAKWVSALHFIGYGPVIVFEDLPVPMRSRAILLQHREDLVAESLSNFRNTDLLNNVQTQLQKLLENADKLAQIIRRDSHHSASHYLGLTPEASSQQSAQLLQQWLTQPWSNAMFRSLCFSRIVLETKN</sequence>
<proteinExistence type="predicted"/>
<protein>
    <submittedName>
        <fullName evidence="1">Uncharacterized protein</fullName>
    </submittedName>
</protein>
<keyword evidence="2" id="KW-1185">Reference proteome</keyword>
<evidence type="ECO:0000313" key="2">
    <source>
        <dbReference type="Proteomes" id="UP000031561"/>
    </source>
</evidence>
<evidence type="ECO:0000313" key="1">
    <source>
        <dbReference type="EMBL" id="MCM1981274.1"/>
    </source>
</evidence>
<comment type="caution">
    <text evidence="1">The sequence shown here is derived from an EMBL/GenBank/DDBJ whole genome shotgun (WGS) entry which is preliminary data.</text>
</comment>
<dbReference type="AlphaFoldDB" id="A0ABD4SY40"/>
<accession>A0ABD4SY40</accession>
<dbReference type="RefSeq" id="WP_166278510.1">
    <property type="nucleotide sequence ID" value="NZ_JTHE03000004.1"/>
</dbReference>
<dbReference type="EMBL" id="JTHE03000004">
    <property type="protein sequence ID" value="MCM1981274.1"/>
    <property type="molecule type" value="Genomic_DNA"/>
</dbReference>
<reference evidence="1 2" key="1">
    <citation type="journal article" date="2015" name="Genome Announc.">
        <title>Draft Genome Sequence of Filamentous Marine Cyanobacterium Lyngbya confervoides Strain BDU141951.</title>
        <authorList>
            <person name="Chandrababunaidu M.M."/>
            <person name="Sen D."/>
            <person name="Tripathy S."/>
        </authorList>
    </citation>
    <scope>NUCLEOTIDE SEQUENCE [LARGE SCALE GENOMIC DNA]</scope>
    <source>
        <strain evidence="1 2">BDU141951</strain>
    </source>
</reference>